<name>A0AAV0JPZ9_9ROSI</name>
<gene>
    <name evidence="1" type="ORF">LITE_LOCUS15369</name>
</gene>
<sequence length="44" mass="5263">RERERERDSVLLGSVWLKNVTWRLRARNRVLANIQCCKGYTNDS</sequence>
<evidence type="ECO:0000313" key="1">
    <source>
        <dbReference type="EMBL" id="CAI0412013.1"/>
    </source>
</evidence>
<dbReference type="Proteomes" id="UP001154282">
    <property type="component" value="Unassembled WGS sequence"/>
</dbReference>
<keyword evidence="2" id="KW-1185">Reference proteome</keyword>
<reference evidence="1" key="1">
    <citation type="submission" date="2022-08" db="EMBL/GenBank/DDBJ databases">
        <authorList>
            <person name="Gutierrez-Valencia J."/>
        </authorList>
    </citation>
    <scope>NUCLEOTIDE SEQUENCE</scope>
</reference>
<dbReference type="EMBL" id="CAMGYJ010000005">
    <property type="protein sequence ID" value="CAI0412013.1"/>
    <property type="molecule type" value="Genomic_DNA"/>
</dbReference>
<protein>
    <submittedName>
        <fullName evidence="1">Uncharacterized protein</fullName>
    </submittedName>
</protein>
<feature type="non-terminal residue" evidence="1">
    <location>
        <position position="1"/>
    </location>
</feature>
<proteinExistence type="predicted"/>
<evidence type="ECO:0000313" key="2">
    <source>
        <dbReference type="Proteomes" id="UP001154282"/>
    </source>
</evidence>
<organism evidence="1 2">
    <name type="scientific">Linum tenue</name>
    <dbReference type="NCBI Taxonomy" id="586396"/>
    <lineage>
        <taxon>Eukaryota</taxon>
        <taxon>Viridiplantae</taxon>
        <taxon>Streptophyta</taxon>
        <taxon>Embryophyta</taxon>
        <taxon>Tracheophyta</taxon>
        <taxon>Spermatophyta</taxon>
        <taxon>Magnoliopsida</taxon>
        <taxon>eudicotyledons</taxon>
        <taxon>Gunneridae</taxon>
        <taxon>Pentapetalae</taxon>
        <taxon>rosids</taxon>
        <taxon>fabids</taxon>
        <taxon>Malpighiales</taxon>
        <taxon>Linaceae</taxon>
        <taxon>Linum</taxon>
    </lineage>
</organism>
<comment type="caution">
    <text evidence="1">The sequence shown here is derived from an EMBL/GenBank/DDBJ whole genome shotgun (WGS) entry which is preliminary data.</text>
</comment>
<accession>A0AAV0JPZ9</accession>
<dbReference type="AlphaFoldDB" id="A0AAV0JPZ9"/>